<evidence type="ECO:0000313" key="2">
    <source>
        <dbReference type="EMBL" id="MBA5607824.1"/>
    </source>
</evidence>
<dbReference type="InterPro" id="IPR016181">
    <property type="entry name" value="Acyl_CoA_acyltransferase"/>
</dbReference>
<dbReference type="GO" id="GO:0016747">
    <property type="term" value="F:acyltransferase activity, transferring groups other than amino-acyl groups"/>
    <property type="evidence" value="ECO:0007669"/>
    <property type="project" value="InterPro"/>
</dbReference>
<protein>
    <submittedName>
        <fullName evidence="2">GNAT family N-acetyltransferase</fullName>
    </submittedName>
</protein>
<feature type="domain" description="N-acetyltransferase" evidence="1">
    <location>
        <begin position="1"/>
        <end position="128"/>
    </location>
</feature>
<organism evidence="2 3">
    <name type="scientific">Rugamonas fusca</name>
    <dbReference type="NCBI Taxonomy" id="2758568"/>
    <lineage>
        <taxon>Bacteria</taxon>
        <taxon>Pseudomonadati</taxon>
        <taxon>Pseudomonadota</taxon>
        <taxon>Betaproteobacteria</taxon>
        <taxon>Burkholderiales</taxon>
        <taxon>Oxalobacteraceae</taxon>
        <taxon>Telluria group</taxon>
        <taxon>Rugamonas</taxon>
    </lineage>
</organism>
<keyword evidence="3" id="KW-1185">Reference proteome</keyword>
<evidence type="ECO:0000259" key="1">
    <source>
        <dbReference type="PROSITE" id="PS51186"/>
    </source>
</evidence>
<keyword evidence="2" id="KW-0808">Transferase</keyword>
<dbReference type="Gene3D" id="3.40.630.30">
    <property type="match status" value="1"/>
</dbReference>
<dbReference type="Proteomes" id="UP000566711">
    <property type="component" value="Unassembled WGS sequence"/>
</dbReference>
<evidence type="ECO:0000313" key="3">
    <source>
        <dbReference type="Proteomes" id="UP000566711"/>
    </source>
</evidence>
<gene>
    <name evidence="2" type="ORF">H3H36_20930</name>
</gene>
<dbReference type="EMBL" id="JACEZS010000022">
    <property type="protein sequence ID" value="MBA5607824.1"/>
    <property type="molecule type" value="Genomic_DNA"/>
</dbReference>
<dbReference type="SUPFAM" id="SSF55729">
    <property type="entry name" value="Acyl-CoA N-acyltransferases (Nat)"/>
    <property type="match status" value="1"/>
</dbReference>
<reference evidence="2 3" key="1">
    <citation type="submission" date="2020-07" db="EMBL/GenBank/DDBJ databases">
        <title>Novel species isolated from subtropical streams in China.</title>
        <authorList>
            <person name="Lu H."/>
        </authorList>
    </citation>
    <scope>NUCLEOTIDE SEQUENCE [LARGE SCALE GENOMIC DNA]</scope>
    <source>
        <strain evidence="2 3">FT3S</strain>
    </source>
</reference>
<dbReference type="Pfam" id="PF13673">
    <property type="entry name" value="Acetyltransf_10"/>
    <property type="match status" value="1"/>
</dbReference>
<sequence>MTLDADGAGAEQFMASMAEPAIAGYLSQPRYQYQLGFIGSVLAGAVAIRDRSHLFHLFVAREFHGCGLGRQLWLAARTAALVAGNTVGFTVNSSDYAFPMYQRWGFLPTGPRVEEGGVAWVPMHLPPCA</sequence>
<dbReference type="PROSITE" id="PS51186">
    <property type="entry name" value="GNAT"/>
    <property type="match status" value="1"/>
</dbReference>
<dbReference type="InterPro" id="IPR000182">
    <property type="entry name" value="GNAT_dom"/>
</dbReference>
<accession>A0A7W2EKW9</accession>
<comment type="caution">
    <text evidence="2">The sequence shown here is derived from an EMBL/GenBank/DDBJ whole genome shotgun (WGS) entry which is preliminary data.</text>
</comment>
<proteinExistence type="predicted"/>
<name>A0A7W2EKW9_9BURK</name>
<dbReference type="AlphaFoldDB" id="A0A7W2EKW9"/>